<protein>
    <recommendedName>
        <fullName evidence="1">Xaa-Pro dipeptidyl-peptidase C-terminal domain-containing protein</fullName>
    </recommendedName>
</protein>
<proteinExistence type="predicted"/>
<dbReference type="Gene3D" id="2.60.120.260">
    <property type="entry name" value="Galactose-binding domain-like"/>
    <property type="match status" value="1"/>
</dbReference>
<organism evidence="2 3">
    <name type="scientific">Streptomyces kanamyceticus</name>
    <dbReference type="NCBI Taxonomy" id="1967"/>
    <lineage>
        <taxon>Bacteria</taxon>
        <taxon>Bacillati</taxon>
        <taxon>Actinomycetota</taxon>
        <taxon>Actinomycetes</taxon>
        <taxon>Kitasatosporales</taxon>
        <taxon>Streptomycetaceae</taxon>
        <taxon>Streptomyces</taxon>
    </lineage>
</organism>
<dbReference type="Pfam" id="PF08530">
    <property type="entry name" value="PepX_C"/>
    <property type="match status" value="1"/>
</dbReference>
<dbReference type="EMBL" id="CP023699">
    <property type="protein sequence ID" value="QEU89830.1"/>
    <property type="molecule type" value="Genomic_DNA"/>
</dbReference>
<dbReference type="SUPFAM" id="SSF49785">
    <property type="entry name" value="Galactose-binding domain-like"/>
    <property type="match status" value="1"/>
</dbReference>
<feature type="domain" description="Xaa-Pro dipeptidyl-peptidase C-terminal" evidence="1">
    <location>
        <begin position="8"/>
        <end position="99"/>
    </location>
</feature>
<sequence>MGGATPWSHPIERDVRITGTPRIEMDTEGSDNVMVKLYDVAPDGSAVMFDQQVALAGPSGRVAVDLKSTDWRLAAGHSLAVEVGTIYDGAWIDTPTGDRIKVGDARLQFSVDDPSDDQATEGKRAPYLDTYLKLYTKKKLTERPLSFTVPTARD</sequence>
<keyword evidence="3" id="KW-1185">Reference proteome</keyword>
<dbReference type="InterPro" id="IPR008979">
    <property type="entry name" value="Galactose-bd-like_sf"/>
</dbReference>
<dbReference type="Proteomes" id="UP000325529">
    <property type="component" value="Chromosome"/>
</dbReference>
<dbReference type="KEGG" id="ska:CP970_01705"/>
<evidence type="ECO:0000313" key="3">
    <source>
        <dbReference type="Proteomes" id="UP000325529"/>
    </source>
</evidence>
<reference evidence="2 3" key="1">
    <citation type="submission" date="2017-09" db="EMBL/GenBank/DDBJ databases">
        <authorList>
            <person name="Lee N."/>
            <person name="Cho B.-K."/>
        </authorList>
    </citation>
    <scope>NUCLEOTIDE SEQUENCE [LARGE SCALE GENOMIC DNA]</scope>
    <source>
        <strain evidence="2 3">ATCC 12853</strain>
    </source>
</reference>
<dbReference type="OrthoDB" id="5240615at2"/>
<dbReference type="GO" id="GO:0008239">
    <property type="term" value="F:dipeptidyl-peptidase activity"/>
    <property type="evidence" value="ECO:0007669"/>
    <property type="project" value="InterPro"/>
</dbReference>
<gene>
    <name evidence="2" type="ORF">CP970_01705</name>
</gene>
<evidence type="ECO:0000313" key="2">
    <source>
        <dbReference type="EMBL" id="QEU89830.1"/>
    </source>
</evidence>
<evidence type="ECO:0000259" key="1">
    <source>
        <dbReference type="Pfam" id="PF08530"/>
    </source>
</evidence>
<name>A0A5J6G2L6_STRKN</name>
<accession>A0A5J6G2L6</accession>
<dbReference type="InterPro" id="IPR013736">
    <property type="entry name" value="Xaa-Pro_dipept_C"/>
</dbReference>
<dbReference type="AlphaFoldDB" id="A0A5J6G2L6"/>